<dbReference type="PROSITE" id="PS51832">
    <property type="entry name" value="HD_GYP"/>
    <property type="match status" value="1"/>
</dbReference>
<dbReference type="PROSITE" id="PS50110">
    <property type="entry name" value="RESPONSE_REGULATORY"/>
    <property type="match status" value="1"/>
</dbReference>
<evidence type="ECO:0000313" key="6">
    <source>
        <dbReference type="Proteomes" id="UP000615755"/>
    </source>
</evidence>
<dbReference type="InterPro" id="IPR037522">
    <property type="entry name" value="HD_GYP_dom"/>
</dbReference>
<proteinExistence type="predicted"/>
<keyword evidence="1" id="KW-0597">Phosphoprotein</keyword>
<feature type="domain" description="Response regulatory" evidence="3">
    <location>
        <begin position="13"/>
        <end position="128"/>
    </location>
</feature>
<keyword evidence="2" id="KW-0175">Coiled coil</keyword>
<feature type="coiled-coil region" evidence="2">
    <location>
        <begin position="128"/>
        <end position="164"/>
    </location>
</feature>
<dbReference type="Pfam" id="PF13487">
    <property type="entry name" value="HD_5"/>
    <property type="match status" value="1"/>
</dbReference>
<dbReference type="InterPro" id="IPR011006">
    <property type="entry name" value="CheY-like_superfamily"/>
</dbReference>
<dbReference type="SMART" id="SM00448">
    <property type="entry name" value="REC"/>
    <property type="match status" value="1"/>
</dbReference>
<dbReference type="SUPFAM" id="SSF52172">
    <property type="entry name" value="CheY-like"/>
    <property type="match status" value="1"/>
</dbReference>
<gene>
    <name evidence="5" type="ORF">PAUR_b0817</name>
</gene>
<comment type="caution">
    <text evidence="5">The sequence shown here is derived from an EMBL/GenBank/DDBJ whole genome shotgun (WGS) entry which is preliminary data.</text>
</comment>
<dbReference type="RefSeq" id="WP_192509782.1">
    <property type="nucleotide sequence ID" value="NZ_AQGV01000015.1"/>
</dbReference>
<name>A0ABR9EJ08_9GAMM</name>
<dbReference type="PANTHER" id="PTHR45228:SF8">
    <property type="entry name" value="TWO-COMPONENT RESPONSE REGULATOR-RELATED"/>
    <property type="match status" value="1"/>
</dbReference>
<dbReference type="CDD" id="cd17569">
    <property type="entry name" value="REC_HupR-like"/>
    <property type="match status" value="1"/>
</dbReference>
<dbReference type="Pfam" id="PF00072">
    <property type="entry name" value="Response_reg"/>
    <property type="match status" value="1"/>
</dbReference>
<evidence type="ECO:0000259" key="3">
    <source>
        <dbReference type="PROSITE" id="PS50110"/>
    </source>
</evidence>
<feature type="modified residue" description="4-aspartylphosphate" evidence="1">
    <location>
        <position position="62"/>
    </location>
</feature>
<evidence type="ECO:0008006" key="7">
    <source>
        <dbReference type="Google" id="ProtNLM"/>
    </source>
</evidence>
<dbReference type="InterPro" id="IPR001789">
    <property type="entry name" value="Sig_transdc_resp-reg_receiver"/>
</dbReference>
<feature type="domain" description="HD-GYP" evidence="4">
    <location>
        <begin position="183"/>
        <end position="379"/>
    </location>
</feature>
<dbReference type="EMBL" id="AQGV01000015">
    <property type="protein sequence ID" value="MBE0370727.1"/>
    <property type="molecule type" value="Genomic_DNA"/>
</dbReference>
<evidence type="ECO:0000259" key="4">
    <source>
        <dbReference type="PROSITE" id="PS51832"/>
    </source>
</evidence>
<dbReference type="InterPro" id="IPR052020">
    <property type="entry name" value="Cyclic_di-GMP/3'3'-cGAMP_PDE"/>
</dbReference>
<evidence type="ECO:0000256" key="1">
    <source>
        <dbReference type="PROSITE-ProRule" id="PRU00169"/>
    </source>
</evidence>
<dbReference type="Gene3D" id="3.40.50.2300">
    <property type="match status" value="1"/>
</dbReference>
<dbReference type="PANTHER" id="PTHR45228">
    <property type="entry name" value="CYCLIC DI-GMP PHOSPHODIESTERASE TM_0186-RELATED"/>
    <property type="match status" value="1"/>
</dbReference>
<reference evidence="5 6" key="1">
    <citation type="submission" date="2015-03" db="EMBL/GenBank/DDBJ databases">
        <title>Genome sequence of Pseudoalteromonas aurantia.</title>
        <authorList>
            <person name="Xie B.-B."/>
            <person name="Rong J.-C."/>
            <person name="Qin Q.-L."/>
            <person name="Zhang Y.-Z."/>
        </authorList>
    </citation>
    <scope>NUCLEOTIDE SEQUENCE [LARGE SCALE GENOMIC DNA]</scope>
    <source>
        <strain evidence="5 6">208</strain>
    </source>
</reference>
<sequence length="440" mass="50195">MEDFEKRTKFPVQIMCLDDEPSVLRALVRLLRHHKLQAVPFTEGTEALAALKKQDFALIISDMRMPNMNGAEFLEKAKVIAPDTQRILLTGYSDLISTVNAVNQGEIHAYVKKPWQNQRLVYLIEQAIEKYRLKKHNLTLQKQIVEQNSKLKELNDSLELLVDKRTKQIRQVLKQLEVANEHEKTDHKATVELLYNFINANPNLDAQLAKNIATTCLHIAQFLKLSDKLIEMANMAGYLAQVGLLAMDPALYKVPPTELNEKQRKLFYTHPATAQLMLMPAQHLSEVAEAIYHQFEKYNGNGIPKGLKGSDIPICAHILSVARDYWQNISLSQKPQEQRYTDALELIKMYSGNFYHPKVVSALEATLKDKKNTQSDTVKSMDILTSKQLKPGMILGLAIHSHKGIMLLPKGHQFTEKSINKLQQLETQKPTPFRIMIKDD</sequence>
<accession>A0ABR9EJ08</accession>
<dbReference type="Gene3D" id="1.10.3210.10">
    <property type="entry name" value="Hypothetical protein af1432"/>
    <property type="match status" value="1"/>
</dbReference>
<keyword evidence="6" id="KW-1185">Reference proteome</keyword>
<evidence type="ECO:0000313" key="5">
    <source>
        <dbReference type="EMBL" id="MBE0370727.1"/>
    </source>
</evidence>
<dbReference type="Proteomes" id="UP000615755">
    <property type="component" value="Unassembled WGS sequence"/>
</dbReference>
<evidence type="ECO:0000256" key="2">
    <source>
        <dbReference type="SAM" id="Coils"/>
    </source>
</evidence>
<organism evidence="5 6">
    <name type="scientific">Pseudoalteromonas aurantia 208</name>
    <dbReference type="NCBI Taxonomy" id="1314867"/>
    <lineage>
        <taxon>Bacteria</taxon>
        <taxon>Pseudomonadati</taxon>
        <taxon>Pseudomonadota</taxon>
        <taxon>Gammaproteobacteria</taxon>
        <taxon>Alteromonadales</taxon>
        <taxon>Pseudoalteromonadaceae</taxon>
        <taxon>Pseudoalteromonas</taxon>
    </lineage>
</organism>
<protein>
    <recommendedName>
        <fullName evidence="7">Two-component system response regulator</fullName>
    </recommendedName>
</protein>